<evidence type="ECO:0000313" key="2">
    <source>
        <dbReference type="EMBL" id="GAI06389.1"/>
    </source>
</evidence>
<reference evidence="2" key="1">
    <citation type="journal article" date="2014" name="Front. Microbiol.">
        <title>High frequency of phylogenetically diverse reductive dehalogenase-homologous genes in deep subseafloor sedimentary metagenomes.</title>
        <authorList>
            <person name="Kawai M."/>
            <person name="Futagami T."/>
            <person name="Toyoda A."/>
            <person name="Takaki Y."/>
            <person name="Nishi S."/>
            <person name="Hori S."/>
            <person name="Arai W."/>
            <person name="Tsubouchi T."/>
            <person name="Morono Y."/>
            <person name="Uchiyama I."/>
            <person name="Ito T."/>
            <person name="Fujiyama A."/>
            <person name="Inagaki F."/>
            <person name="Takami H."/>
        </authorList>
    </citation>
    <scope>NUCLEOTIDE SEQUENCE</scope>
    <source>
        <strain evidence="2">Expedition CK06-06</strain>
    </source>
</reference>
<keyword evidence="1" id="KW-0812">Transmembrane</keyword>
<evidence type="ECO:0000256" key="1">
    <source>
        <dbReference type="SAM" id="Phobius"/>
    </source>
</evidence>
<proteinExistence type="predicted"/>
<protein>
    <submittedName>
        <fullName evidence="2">Uncharacterized protein</fullName>
    </submittedName>
</protein>
<sequence>MWQNLAFILIGIGILVLIGWSVKGFFTATDIPLLIRIAVGAISAGVLVLIGVAIKDRLKKAKTEDFKEVEK</sequence>
<feature type="transmembrane region" description="Helical" evidence="1">
    <location>
        <begin position="5"/>
        <end position="22"/>
    </location>
</feature>
<name>X1MJ41_9ZZZZ</name>
<organism evidence="2">
    <name type="scientific">marine sediment metagenome</name>
    <dbReference type="NCBI Taxonomy" id="412755"/>
    <lineage>
        <taxon>unclassified sequences</taxon>
        <taxon>metagenomes</taxon>
        <taxon>ecological metagenomes</taxon>
    </lineage>
</organism>
<dbReference type="EMBL" id="BARV01007324">
    <property type="protein sequence ID" value="GAI06389.1"/>
    <property type="molecule type" value="Genomic_DNA"/>
</dbReference>
<keyword evidence="1" id="KW-1133">Transmembrane helix</keyword>
<accession>X1MJ41</accession>
<gene>
    <name evidence="2" type="ORF">S06H3_14934</name>
</gene>
<comment type="caution">
    <text evidence="2">The sequence shown here is derived from an EMBL/GenBank/DDBJ whole genome shotgun (WGS) entry which is preliminary data.</text>
</comment>
<dbReference type="AlphaFoldDB" id="X1MJ41"/>
<feature type="transmembrane region" description="Helical" evidence="1">
    <location>
        <begin position="34"/>
        <end position="54"/>
    </location>
</feature>
<keyword evidence="1" id="KW-0472">Membrane</keyword>